<dbReference type="InterPro" id="IPR038704">
    <property type="entry name" value="YEAST_sf"/>
</dbReference>
<dbReference type="SUPFAM" id="SSF52467">
    <property type="entry name" value="DHS-like NAD/FAD-binding domain"/>
    <property type="match status" value="1"/>
</dbReference>
<dbReference type="PROSITE" id="PS50305">
    <property type="entry name" value="SIRTUIN"/>
    <property type="match status" value="1"/>
</dbReference>
<dbReference type="PANTHER" id="PTHR11085:SF1">
    <property type="entry name" value="NAD-DEPENDENT PROTEIN DEACETYLASE SIRTUIN-7"/>
    <property type="match status" value="1"/>
</dbReference>
<comment type="similarity">
    <text evidence="8">Belongs to the sirtuin family. Class IV subfamily.</text>
</comment>
<dbReference type="InterPro" id="IPR050134">
    <property type="entry name" value="NAD-dep_sirtuin_deacylases"/>
</dbReference>
<feature type="region of interest" description="Disordered" evidence="14">
    <location>
        <begin position="368"/>
        <end position="440"/>
    </location>
</feature>
<keyword evidence="13" id="KW-0175">Coiled coil</keyword>
<dbReference type="InterPro" id="IPR055129">
    <property type="entry name" value="YEATS_dom"/>
</dbReference>
<dbReference type="AlphaFoldDB" id="A0A7S4G1L7"/>
<dbReference type="PANTHER" id="PTHR11085">
    <property type="entry name" value="NAD-DEPENDENT PROTEIN DEACYLASE SIRTUIN-5, MITOCHONDRIAL-RELATED"/>
    <property type="match status" value="1"/>
</dbReference>
<proteinExistence type="inferred from homology"/>
<gene>
    <name evidence="17" type="ORF">EGYM00163_LOCUS33511</name>
</gene>
<dbReference type="InterPro" id="IPR029035">
    <property type="entry name" value="DHS-like_NAD/FAD-binding_dom"/>
</dbReference>
<dbReference type="InterPro" id="IPR026590">
    <property type="entry name" value="Ssirtuin_cat_dom"/>
</dbReference>
<keyword evidence="5" id="KW-0862">Zinc</keyword>
<evidence type="ECO:0000256" key="5">
    <source>
        <dbReference type="ARBA" id="ARBA00022833"/>
    </source>
</evidence>
<dbReference type="EMBL" id="HBJA01096805">
    <property type="protein sequence ID" value="CAE0822310.1"/>
    <property type="molecule type" value="Transcribed_RNA"/>
</dbReference>
<dbReference type="Pfam" id="PF02146">
    <property type="entry name" value="SIR2"/>
    <property type="match status" value="1"/>
</dbReference>
<dbReference type="InterPro" id="IPR003000">
    <property type="entry name" value="Sirtuin"/>
</dbReference>
<evidence type="ECO:0000259" key="16">
    <source>
        <dbReference type="PROSITE" id="PS51037"/>
    </source>
</evidence>
<comment type="subcellular location">
    <subcellularLocation>
        <location evidence="12">Nucleus</location>
    </subcellularLocation>
</comment>
<dbReference type="GO" id="GO:0070403">
    <property type="term" value="F:NAD+ binding"/>
    <property type="evidence" value="ECO:0007669"/>
    <property type="project" value="InterPro"/>
</dbReference>
<sequence length="554" mass="61898">MDDPSTLDHKIGLMADLVKQSRCCVAYTGAGLSKASGIPDYGTKAENSVVKVAKIGNSLDAKPTYAHYVLAAMEKAGLLHHYVQQNHDGLPQKAGFPQHKINEIHGAWFDPSNPVVKFSGSLRGDLFDWMEDMETRVDLCICLGTSLSGMNADRMAETPAKRMGRGKALGTVIINLQRTRLDKDCAVRIWAKIDDAMKLLVQKLELQVPTAMPKYVPGDIFHLPFNAHGKRDPKQQMELNLSQGQKVKVIVAGASNEGKVGTVCGRDHFGNWKIAFKVRTRRFGRWWIDGALNGTVDSLPIVNERPKIQAQKQETELDDRQKKETLAKEELEKEKLEKEKLLKEKLEKERLEKEKQIEILRLQKEAPLREAEERQRKEVLDRDRQEFSRDAPPGRSDEEVSTDSDDEEFDDDTGYATESESVATSLSLERDPSLPPLPQTIGIVQSHRSVKKSSGGKARNIHKWGLSVAPQAAAYVDAVVYGLHPTFRQRERRAAEAPFAIQCTGWGTFDVDVRVTLKPEFGGHVVEGVHELTFQGQGEAVARTELPWPAMQGL</sequence>
<feature type="compositionally biased region" description="Acidic residues" evidence="14">
    <location>
        <begin position="399"/>
        <end position="413"/>
    </location>
</feature>
<evidence type="ECO:0000256" key="7">
    <source>
        <dbReference type="ARBA" id="ARBA00023242"/>
    </source>
</evidence>
<evidence type="ECO:0000256" key="2">
    <source>
        <dbReference type="ARBA" id="ARBA00022553"/>
    </source>
</evidence>
<feature type="coiled-coil region" evidence="13">
    <location>
        <begin position="319"/>
        <end position="363"/>
    </location>
</feature>
<feature type="domain" description="Deacetylase sirtuin-type" evidence="15">
    <location>
        <begin position="4"/>
        <end position="207"/>
    </location>
</feature>
<feature type="domain" description="YEATS" evidence="16">
    <location>
        <begin position="433"/>
        <end position="554"/>
    </location>
</feature>
<evidence type="ECO:0000256" key="6">
    <source>
        <dbReference type="ARBA" id="ARBA00023027"/>
    </source>
</evidence>
<dbReference type="GO" id="GO:0046872">
    <property type="term" value="F:metal ion binding"/>
    <property type="evidence" value="ECO:0007669"/>
    <property type="project" value="UniProtKB-KW"/>
</dbReference>
<evidence type="ECO:0000256" key="8">
    <source>
        <dbReference type="ARBA" id="ARBA00038170"/>
    </source>
</evidence>
<dbReference type="GO" id="GO:0017136">
    <property type="term" value="F:histone deacetylase activity, NAD-dependent"/>
    <property type="evidence" value="ECO:0007669"/>
    <property type="project" value="TreeGrafter"/>
</dbReference>
<evidence type="ECO:0000256" key="1">
    <source>
        <dbReference type="ARBA" id="ARBA00001947"/>
    </source>
</evidence>
<evidence type="ECO:0000256" key="10">
    <source>
        <dbReference type="ARBA" id="ARBA00043038"/>
    </source>
</evidence>
<protein>
    <recommendedName>
        <fullName evidence="10">Regulatory protein SIR2 homolog 7</fullName>
    </recommendedName>
    <alternativeName>
        <fullName evidence="9">SIR2-like protein 7</fullName>
    </alternativeName>
</protein>
<evidence type="ECO:0000256" key="12">
    <source>
        <dbReference type="PROSITE-ProRule" id="PRU00376"/>
    </source>
</evidence>
<evidence type="ECO:0000256" key="14">
    <source>
        <dbReference type="SAM" id="MobiDB-lite"/>
    </source>
</evidence>
<evidence type="ECO:0000256" key="4">
    <source>
        <dbReference type="ARBA" id="ARBA00022723"/>
    </source>
</evidence>
<dbReference type="PROSITE" id="PS51037">
    <property type="entry name" value="YEATS"/>
    <property type="match status" value="1"/>
</dbReference>
<accession>A0A7S4G1L7</accession>
<feature type="compositionally biased region" description="Polar residues" evidence="14">
    <location>
        <begin position="416"/>
        <end position="427"/>
    </location>
</feature>
<evidence type="ECO:0000256" key="3">
    <source>
        <dbReference type="ARBA" id="ARBA00022679"/>
    </source>
</evidence>
<dbReference type="Pfam" id="PF03366">
    <property type="entry name" value="YEATS"/>
    <property type="match status" value="1"/>
</dbReference>
<dbReference type="Gene3D" id="3.40.50.1220">
    <property type="entry name" value="TPP-binding domain"/>
    <property type="match status" value="1"/>
</dbReference>
<comment type="caution">
    <text evidence="11">Lacks conserved residue(s) required for the propagation of feature annotation.</text>
</comment>
<feature type="compositionally biased region" description="Basic and acidic residues" evidence="14">
    <location>
        <begin position="368"/>
        <end position="389"/>
    </location>
</feature>
<evidence type="ECO:0000259" key="15">
    <source>
        <dbReference type="PROSITE" id="PS50305"/>
    </source>
</evidence>
<keyword evidence="3" id="KW-0808">Transferase</keyword>
<keyword evidence="2" id="KW-0597">Phosphoprotein</keyword>
<reference evidence="17" key="1">
    <citation type="submission" date="2021-01" db="EMBL/GenBank/DDBJ databases">
        <authorList>
            <person name="Corre E."/>
            <person name="Pelletier E."/>
            <person name="Niang G."/>
            <person name="Scheremetjew M."/>
            <person name="Finn R."/>
            <person name="Kale V."/>
            <person name="Holt S."/>
            <person name="Cochrane G."/>
            <person name="Meng A."/>
            <person name="Brown T."/>
            <person name="Cohen L."/>
        </authorList>
    </citation>
    <scope>NUCLEOTIDE SEQUENCE</scope>
    <source>
        <strain evidence="17">CCMP1594</strain>
    </source>
</reference>
<organism evidence="17">
    <name type="scientific">Eutreptiella gymnastica</name>
    <dbReference type="NCBI Taxonomy" id="73025"/>
    <lineage>
        <taxon>Eukaryota</taxon>
        <taxon>Discoba</taxon>
        <taxon>Euglenozoa</taxon>
        <taxon>Euglenida</taxon>
        <taxon>Spirocuta</taxon>
        <taxon>Euglenophyceae</taxon>
        <taxon>Eutreptiales</taxon>
        <taxon>Eutreptiaceae</taxon>
        <taxon>Eutreptiella</taxon>
    </lineage>
</organism>
<keyword evidence="7 12" id="KW-0539">Nucleus</keyword>
<dbReference type="Gene3D" id="2.60.40.1970">
    <property type="entry name" value="YEATS domain"/>
    <property type="match status" value="1"/>
</dbReference>
<evidence type="ECO:0000313" key="17">
    <source>
        <dbReference type="EMBL" id="CAE0822310.1"/>
    </source>
</evidence>
<evidence type="ECO:0000256" key="13">
    <source>
        <dbReference type="SAM" id="Coils"/>
    </source>
</evidence>
<dbReference type="GO" id="GO:0005634">
    <property type="term" value="C:nucleus"/>
    <property type="evidence" value="ECO:0007669"/>
    <property type="project" value="UniProtKB-SubCell"/>
</dbReference>
<keyword evidence="6" id="KW-0520">NAD</keyword>
<keyword evidence="4" id="KW-0479">Metal-binding</keyword>
<evidence type="ECO:0000256" key="11">
    <source>
        <dbReference type="PROSITE-ProRule" id="PRU00236"/>
    </source>
</evidence>
<comment type="cofactor">
    <cofactor evidence="1">
        <name>Zn(2+)</name>
        <dbReference type="ChEBI" id="CHEBI:29105"/>
    </cofactor>
</comment>
<name>A0A7S4G1L7_9EUGL</name>
<evidence type="ECO:0000256" key="9">
    <source>
        <dbReference type="ARBA" id="ARBA00041832"/>
    </source>
</evidence>